<protein>
    <submittedName>
        <fullName evidence="1">Unannotated protein</fullName>
    </submittedName>
</protein>
<accession>A0A6J6D5P9</accession>
<gene>
    <name evidence="1" type="ORF">UFOPK1591_00612</name>
</gene>
<reference evidence="1" key="1">
    <citation type="submission" date="2020-05" db="EMBL/GenBank/DDBJ databases">
        <authorList>
            <person name="Chiriac C."/>
            <person name="Salcher M."/>
            <person name="Ghai R."/>
            <person name="Kavagutti S V."/>
        </authorList>
    </citation>
    <scope>NUCLEOTIDE SEQUENCE</scope>
</reference>
<dbReference type="AlphaFoldDB" id="A0A6J6D5P9"/>
<dbReference type="InterPro" id="IPR029044">
    <property type="entry name" value="Nucleotide-diphossugar_trans"/>
</dbReference>
<sequence>MTPILLMAYNRADKFGRLLDRLRSVNAQNIIVCVDGPKAHVPGDADRVAAVRALAEGIDWTNNVELTFRPANLGLRANVSLSVTESTEKHGRVIVIEDDTVPGPNMIPFLESMLDRFADDKRIEHVSGYHLVPPQFSGVPGIGPRLSRYPESYAWATWQRAWAGYDDHLTWAMNASVADIQRIVGTRIGALRWKQNFADAHAGRISTWAYRWLASMWSRDAWALSPGVNLAHYAGHDDGTHTVLTPKWTELPVYDGPLDAIVEGDPHPDLEADKWIAKMVFEENLYGLSRGVAISAVLEARKRARLRQAKRA</sequence>
<dbReference type="SUPFAM" id="SSF53448">
    <property type="entry name" value="Nucleotide-diphospho-sugar transferases"/>
    <property type="match status" value="1"/>
</dbReference>
<name>A0A6J6D5P9_9ZZZZ</name>
<evidence type="ECO:0000313" key="1">
    <source>
        <dbReference type="EMBL" id="CAB4559291.1"/>
    </source>
</evidence>
<dbReference type="Gene3D" id="3.90.550.10">
    <property type="entry name" value="Spore Coat Polysaccharide Biosynthesis Protein SpsA, Chain A"/>
    <property type="match status" value="1"/>
</dbReference>
<organism evidence="1">
    <name type="scientific">freshwater metagenome</name>
    <dbReference type="NCBI Taxonomy" id="449393"/>
    <lineage>
        <taxon>unclassified sequences</taxon>
        <taxon>metagenomes</taxon>
        <taxon>ecological metagenomes</taxon>
    </lineage>
</organism>
<dbReference type="EMBL" id="CAEZTD010000035">
    <property type="protein sequence ID" value="CAB4559291.1"/>
    <property type="molecule type" value="Genomic_DNA"/>
</dbReference>
<proteinExistence type="predicted"/>